<accession>W4QDI3</accession>
<reference evidence="2" key="1">
    <citation type="journal article" date="2014" name="Genome Announc.">
        <title>Draft Genome Sequences of Three Alkaliphilic Bacillus Strains, Bacillus wakoensis JCM 9140T, Bacillus akibai JCM 9157T, and Bacillus hemicellulosilyticus JCM 9152T.</title>
        <authorList>
            <person name="Yuki M."/>
            <person name="Oshima K."/>
            <person name="Suda W."/>
            <person name="Oshida Y."/>
            <person name="Kitamura K."/>
            <person name="Iida T."/>
            <person name="Hattori M."/>
            <person name="Ohkuma M."/>
        </authorList>
    </citation>
    <scope>NUCLEOTIDE SEQUENCE [LARGE SCALE GENOMIC DNA]</scope>
    <source>
        <strain evidence="2">JCM 9152</strain>
    </source>
</reference>
<feature type="transmembrane region" description="Helical" evidence="1">
    <location>
        <begin position="57"/>
        <end position="79"/>
    </location>
</feature>
<keyword evidence="1" id="KW-0472">Membrane</keyword>
<feature type="transmembrane region" description="Helical" evidence="1">
    <location>
        <begin position="209"/>
        <end position="233"/>
    </location>
</feature>
<evidence type="ECO:0000256" key="1">
    <source>
        <dbReference type="SAM" id="Phobius"/>
    </source>
</evidence>
<keyword evidence="1" id="KW-0812">Transmembrane</keyword>
<feature type="transmembrane region" description="Helical" evidence="1">
    <location>
        <begin position="100"/>
        <end position="128"/>
    </location>
</feature>
<dbReference type="Proteomes" id="UP000018895">
    <property type="component" value="Unassembled WGS sequence"/>
</dbReference>
<name>W4QDI3_9BACI</name>
<dbReference type="RefSeq" id="WP_052015604.1">
    <property type="nucleotide sequence ID" value="NZ_BAUU01000006.1"/>
</dbReference>
<proteinExistence type="predicted"/>
<evidence type="ECO:0000313" key="3">
    <source>
        <dbReference type="Proteomes" id="UP000018895"/>
    </source>
</evidence>
<dbReference type="EMBL" id="BAUU01000006">
    <property type="protein sequence ID" value="GAE29748.1"/>
    <property type="molecule type" value="Genomic_DNA"/>
</dbReference>
<dbReference type="AlphaFoldDB" id="W4QDI3"/>
<feature type="transmembrane region" description="Helical" evidence="1">
    <location>
        <begin position="178"/>
        <end position="197"/>
    </location>
</feature>
<keyword evidence="3" id="KW-1185">Reference proteome</keyword>
<keyword evidence="1" id="KW-1133">Transmembrane helix</keyword>
<dbReference type="OrthoDB" id="2846816at2"/>
<comment type="caution">
    <text evidence="2">The sequence shown here is derived from an EMBL/GenBank/DDBJ whole genome shotgun (WGS) entry which is preliminary data.</text>
</comment>
<feature type="transmembrane region" description="Helical" evidence="1">
    <location>
        <begin position="24"/>
        <end position="45"/>
    </location>
</feature>
<protein>
    <submittedName>
        <fullName evidence="2">Uncharacterized protein</fullName>
    </submittedName>
</protein>
<sequence>MIDIRRTFLCTQVNFRKWMINPRIYVVFTLTIAFLAYHSFGLSQFSAEVGYPVSPWIFAHLTTPPVMQVFAFLIILLFCDAPFKDRHTPFLIVRTGRGNWIIGQIFYIFIAAFIYTLFSFLSSIVIMIPNVEMTFEWGILLQTLANDPMYAPDSVTIFFNPEWMAILSPIEATLLSLLHFWFVAIFIGLVILSFNLLADKMLGILISGIFVFLSFFSVYIGTLLFGIGIYYFSPISWMSLSYVDWSYSGSFPSPTFALVTLLIAMIIMSIVSILIFIQKDIDIQSRRY</sequence>
<organism evidence="2 3">
    <name type="scientific">Halalkalibacter hemicellulosilyticusJCM 9152</name>
    <dbReference type="NCBI Taxonomy" id="1236971"/>
    <lineage>
        <taxon>Bacteria</taxon>
        <taxon>Bacillati</taxon>
        <taxon>Bacillota</taxon>
        <taxon>Bacilli</taxon>
        <taxon>Bacillales</taxon>
        <taxon>Bacillaceae</taxon>
        <taxon>Halalkalibacter</taxon>
    </lineage>
</organism>
<gene>
    <name evidence="2" type="ORF">JCM9152_1128</name>
</gene>
<evidence type="ECO:0000313" key="2">
    <source>
        <dbReference type="EMBL" id="GAE29748.1"/>
    </source>
</evidence>
<feature type="transmembrane region" description="Helical" evidence="1">
    <location>
        <begin position="253"/>
        <end position="277"/>
    </location>
</feature>
<dbReference type="STRING" id="1236971.JCM9152_1128"/>